<dbReference type="EMBL" id="STFF01000005">
    <property type="protein sequence ID" value="THU36957.1"/>
    <property type="molecule type" value="Genomic_DNA"/>
</dbReference>
<accession>A0A4S8HNP8</accession>
<evidence type="ECO:0000313" key="2">
    <source>
        <dbReference type="EMBL" id="THU36957.1"/>
    </source>
</evidence>
<dbReference type="Proteomes" id="UP000306918">
    <property type="component" value="Unassembled WGS sequence"/>
</dbReference>
<sequence>MKSVIIIRHAKSSWDHIGVDDFDRPLNERGKEDAPRMAKRLLERNVTIDAFISSSAKRARKTAAIFIKEFGGGKDDVLLLPELYLAGPDAFYNAIAQAPSSANTIALFAHNPGITDFANELTDVRIDDMPTCAIFAVKADIQNWSQFRDAEKQYWFFDYPKAKLG</sequence>
<dbReference type="AlphaFoldDB" id="A0A4S8HNP8"/>
<dbReference type="PANTHER" id="PTHR47623:SF1">
    <property type="entry name" value="OS09G0287300 PROTEIN"/>
    <property type="match status" value="1"/>
</dbReference>
<name>A0A4S8HNP8_9BACT</name>
<dbReference type="Pfam" id="PF00300">
    <property type="entry name" value="His_Phos_1"/>
    <property type="match status" value="1"/>
</dbReference>
<dbReference type="SMART" id="SM00855">
    <property type="entry name" value="PGAM"/>
    <property type="match status" value="1"/>
</dbReference>
<dbReference type="SUPFAM" id="SSF53254">
    <property type="entry name" value="Phosphoglycerate mutase-like"/>
    <property type="match status" value="1"/>
</dbReference>
<dbReference type="InterPro" id="IPR013078">
    <property type="entry name" value="His_Pase_superF_clade-1"/>
</dbReference>
<proteinExistence type="predicted"/>
<comment type="caution">
    <text evidence="2">The sequence shown here is derived from an EMBL/GenBank/DDBJ whole genome shotgun (WGS) entry which is preliminary data.</text>
</comment>
<dbReference type="OrthoDB" id="9810154at2"/>
<dbReference type="PANTHER" id="PTHR47623">
    <property type="entry name" value="OS09G0287300 PROTEIN"/>
    <property type="match status" value="1"/>
</dbReference>
<reference evidence="2 3" key="1">
    <citation type="submission" date="2019-04" db="EMBL/GenBank/DDBJ databases">
        <title>Niastella caeni sp. nov., isolated from activated sludge.</title>
        <authorList>
            <person name="Sheng M."/>
        </authorList>
    </citation>
    <scope>NUCLEOTIDE SEQUENCE [LARGE SCALE GENOMIC DNA]</scope>
    <source>
        <strain evidence="2 3">HX-2-15</strain>
    </source>
</reference>
<dbReference type="CDD" id="cd07067">
    <property type="entry name" value="HP_PGM_like"/>
    <property type="match status" value="1"/>
</dbReference>
<dbReference type="InterPro" id="IPR029033">
    <property type="entry name" value="His_PPase_superfam"/>
</dbReference>
<dbReference type="RefSeq" id="WP_136578633.1">
    <property type="nucleotide sequence ID" value="NZ_STFF01000005.1"/>
</dbReference>
<protein>
    <submittedName>
        <fullName evidence="2">Histidine phosphatase family protein</fullName>
    </submittedName>
</protein>
<evidence type="ECO:0000313" key="3">
    <source>
        <dbReference type="Proteomes" id="UP000306918"/>
    </source>
</evidence>
<keyword evidence="3" id="KW-1185">Reference proteome</keyword>
<evidence type="ECO:0000256" key="1">
    <source>
        <dbReference type="PIRSR" id="PIRSR613078-2"/>
    </source>
</evidence>
<organism evidence="2 3">
    <name type="scientific">Niastella caeni</name>
    <dbReference type="NCBI Taxonomy" id="2569763"/>
    <lineage>
        <taxon>Bacteria</taxon>
        <taxon>Pseudomonadati</taxon>
        <taxon>Bacteroidota</taxon>
        <taxon>Chitinophagia</taxon>
        <taxon>Chitinophagales</taxon>
        <taxon>Chitinophagaceae</taxon>
        <taxon>Niastella</taxon>
    </lineage>
</organism>
<feature type="binding site" evidence="1">
    <location>
        <position position="58"/>
    </location>
    <ligand>
        <name>substrate</name>
    </ligand>
</feature>
<gene>
    <name evidence="2" type="ORF">FAM09_18530</name>
</gene>
<dbReference type="Gene3D" id="3.40.50.1240">
    <property type="entry name" value="Phosphoglycerate mutase-like"/>
    <property type="match status" value="1"/>
</dbReference>